<dbReference type="AlphaFoldDB" id="A0A0F9DHX3"/>
<protein>
    <submittedName>
        <fullName evidence="2">Uncharacterized protein</fullName>
    </submittedName>
</protein>
<name>A0A0F9DHX3_9ZZZZ</name>
<feature type="compositionally biased region" description="Basic and acidic residues" evidence="1">
    <location>
        <begin position="61"/>
        <end position="70"/>
    </location>
</feature>
<evidence type="ECO:0000256" key="1">
    <source>
        <dbReference type="SAM" id="MobiDB-lite"/>
    </source>
</evidence>
<sequence length="92" mass="10483">MAGMGAMDLLGEKEVRRMLNELGPRIERKVTRGAMVKAARPIIKAAQANAKRVLGHRSESRLTTLYERKATKPKRQLLHPRPKGRVSRERTR</sequence>
<proteinExistence type="predicted"/>
<accession>A0A0F9DHX3</accession>
<feature type="region of interest" description="Disordered" evidence="1">
    <location>
        <begin position="61"/>
        <end position="92"/>
    </location>
</feature>
<comment type="caution">
    <text evidence="2">The sequence shown here is derived from an EMBL/GenBank/DDBJ whole genome shotgun (WGS) entry which is preliminary data.</text>
</comment>
<feature type="compositionally biased region" description="Basic residues" evidence="1">
    <location>
        <begin position="71"/>
        <end position="85"/>
    </location>
</feature>
<feature type="non-terminal residue" evidence="2">
    <location>
        <position position="92"/>
    </location>
</feature>
<organism evidence="2">
    <name type="scientific">marine sediment metagenome</name>
    <dbReference type="NCBI Taxonomy" id="412755"/>
    <lineage>
        <taxon>unclassified sequences</taxon>
        <taxon>metagenomes</taxon>
        <taxon>ecological metagenomes</taxon>
    </lineage>
</organism>
<evidence type="ECO:0000313" key="2">
    <source>
        <dbReference type="EMBL" id="KKL17336.1"/>
    </source>
</evidence>
<reference evidence="2" key="1">
    <citation type="journal article" date="2015" name="Nature">
        <title>Complex archaea that bridge the gap between prokaryotes and eukaryotes.</title>
        <authorList>
            <person name="Spang A."/>
            <person name="Saw J.H."/>
            <person name="Jorgensen S.L."/>
            <person name="Zaremba-Niedzwiedzka K."/>
            <person name="Martijn J."/>
            <person name="Lind A.E."/>
            <person name="van Eijk R."/>
            <person name="Schleper C."/>
            <person name="Guy L."/>
            <person name="Ettema T.J."/>
        </authorList>
    </citation>
    <scope>NUCLEOTIDE SEQUENCE</scope>
</reference>
<gene>
    <name evidence="2" type="ORF">LCGC14_2486620</name>
</gene>
<dbReference type="EMBL" id="LAZR01039300">
    <property type="protein sequence ID" value="KKL17336.1"/>
    <property type="molecule type" value="Genomic_DNA"/>
</dbReference>